<feature type="region of interest" description="Disordered" evidence="1">
    <location>
        <begin position="574"/>
        <end position="598"/>
    </location>
</feature>
<dbReference type="RefSeq" id="WP_425579823.1">
    <property type="nucleotide sequence ID" value="NZ_BAAAJQ010000003.1"/>
</dbReference>
<proteinExistence type="predicted"/>
<accession>A0ABT1HIX9</accession>
<sequence>MNRGAAPFGAFNAKKMSALEVASSFVEPPAFRALAGVDHCYLIGPRGSGKTTLLKMLQGESLSAWQGRNANAVREQVRYSAIFLPADELWASQTSNSNGHAAFVAQMLYSFIETVLYRTGETESDEAVHLPAKLTPEQESLFVQQCAEAWGLELRTYTLIGMLNAIDLFLLRLVDGTGPGTQLGAGGGIALLLFGIRAFNRVTGQLNHRWALLLDEMEIAPRAIHEEVVGFVRGGAGNLILKLSMSPFDRYMHSFGVHGGPIPGHDFQTFYLTGLARREIWRFTNGLWNEALHSRGLAHTSLAKALGNSLIVQENSLRDAKAQENVLRQVLRRAVADDRSFASWIDRQDIDIESFDNLTYNRRSATLRKIFPLLVFRQSVMRFVNGRPVGRSRKKTFEPFTGASAVVTALEGNPRWIKSAFSQMLDYYDERTNSVSAGFQYDALDGLANRFEALLRVLPRRNGEQTDALPVTALVDRVATYFHEQNTAQFSADPQNCFTVDGNTDSTVLDALVMGLYAGAFVQVRDRRSSAVLSDFRGQRFRLAYLLGVREGKEFPLRLGKDAKLQSILADLSKPRHTTHRTDESRSVAPEQLGFDQI</sequence>
<dbReference type="EMBL" id="JAMTCJ010000004">
    <property type="protein sequence ID" value="MCP2177879.1"/>
    <property type="molecule type" value="Genomic_DNA"/>
</dbReference>
<evidence type="ECO:0000256" key="1">
    <source>
        <dbReference type="SAM" id="MobiDB-lite"/>
    </source>
</evidence>
<protein>
    <recommendedName>
        <fullName evidence="4">ATP-binding protein</fullName>
    </recommendedName>
</protein>
<dbReference type="Proteomes" id="UP001206895">
    <property type="component" value="Unassembled WGS sequence"/>
</dbReference>
<dbReference type="Pfam" id="PF24389">
    <property type="entry name" value="ORC-CDC6-like"/>
    <property type="match status" value="1"/>
</dbReference>
<name>A0ABT1HIX9_9NOCA</name>
<comment type="caution">
    <text evidence="2">The sequence shown here is derived from an EMBL/GenBank/DDBJ whole genome shotgun (WGS) entry which is preliminary data.</text>
</comment>
<evidence type="ECO:0000313" key="2">
    <source>
        <dbReference type="EMBL" id="MCP2177879.1"/>
    </source>
</evidence>
<reference evidence="2 3" key="1">
    <citation type="submission" date="2022-06" db="EMBL/GenBank/DDBJ databases">
        <title>Genomic Encyclopedia of Archaeal and Bacterial Type Strains, Phase II (KMG-II): from individual species to whole genera.</title>
        <authorList>
            <person name="Goeker M."/>
        </authorList>
    </citation>
    <scope>NUCLEOTIDE SEQUENCE [LARGE SCALE GENOMIC DNA]</scope>
    <source>
        <strain evidence="2 3">DSM 44693</strain>
    </source>
</reference>
<dbReference type="InterPro" id="IPR056955">
    <property type="entry name" value="ORC-CDC6-like"/>
</dbReference>
<dbReference type="SUPFAM" id="SSF52540">
    <property type="entry name" value="P-loop containing nucleoside triphosphate hydrolases"/>
    <property type="match status" value="1"/>
</dbReference>
<evidence type="ECO:0000313" key="3">
    <source>
        <dbReference type="Proteomes" id="UP001206895"/>
    </source>
</evidence>
<dbReference type="InterPro" id="IPR027417">
    <property type="entry name" value="P-loop_NTPase"/>
</dbReference>
<evidence type="ECO:0008006" key="4">
    <source>
        <dbReference type="Google" id="ProtNLM"/>
    </source>
</evidence>
<organism evidence="2 3">
    <name type="scientific">Williamsia maris</name>
    <dbReference type="NCBI Taxonomy" id="72806"/>
    <lineage>
        <taxon>Bacteria</taxon>
        <taxon>Bacillati</taxon>
        <taxon>Actinomycetota</taxon>
        <taxon>Actinomycetes</taxon>
        <taxon>Mycobacteriales</taxon>
        <taxon>Nocardiaceae</taxon>
        <taxon>Williamsia</taxon>
    </lineage>
</organism>
<gene>
    <name evidence="2" type="ORF">LX13_003720</name>
</gene>
<keyword evidence="3" id="KW-1185">Reference proteome</keyword>